<dbReference type="InterPro" id="IPR029055">
    <property type="entry name" value="Ntn_hydrolases_N"/>
</dbReference>
<proteinExistence type="predicted"/>
<dbReference type="AlphaFoldDB" id="A0A1Y1IIW4"/>
<dbReference type="InterPro" id="IPR024286">
    <property type="entry name" value="DUF3700"/>
</dbReference>
<dbReference type="Gene3D" id="3.60.20.10">
    <property type="entry name" value="Glutamine Phosphoribosylpyrophosphate, subunit 1, domain 1"/>
    <property type="match status" value="1"/>
</dbReference>
<dbReference type="InterPro" id="IPR017932">
    <property type="entry name" value="GATase_2_dom"/>
</dbReference>
<dbReference type="PANTHER" id="PTHR45952:SF4">
    <property type="entry name" value="ALUMINUM INDUCED PROTEIN WITH YGL AND LRDR MOTIFS"/>
    <property type="match status" value="1"/>
</dbReference>
<dbReference type="OrthoDB" id="2019121at2759"/>
<dbReference type="Pfam" id="PF12481">
    <property type="entry name" value="DUF3700"/>
    <property type="match status" value="1"/>
</dbReference>
<dbReference type="PANTHER" id="PTHR45952">
    <property type="entry name" value="ALUMINUM INDUCED PROTEIN WITH YGL AND LRDR MOTIFS"/>
    <property type="match status" value="1"/>
</dbReference>
<keyword evidence="4" id="KW-1185">Reference proteome</keyword>
<evidence type="ECO:0000256" key="1">
    <source>
        <dbReference type="SAM" id="MobiDB-lite"/>
    </source>
</evidence>
<gene>
    <name evidence="3" type="ORF">KFL_004430020</name>
</gene>
<organism evidence="3 4">
    <name type="scientific">Klebsormidium nitens</name>
    <name type="common">Green alga</name>
    <name type="synonym">Ulothrix nitens</name>
    <dbReference type="NCBI Taxonomy" id="105231"/>
    <lineage>
        <taxon>Eukaryota</taxon>
        <taxon>Viridiplantae</taxon>
        <taxon>Streptophyta</taxon>
        <taxon>Klebsormidiophyceae</taxon>
        <taxon>Klebsormidiales</taxon>
        <taxon>Klebsormidiaceae</taxon>
        <taxon>Klebsormidium</taxon>
    </lineage>
</organism>
<reference evidence="3 4" key="1">
    <citation type="journal article" date="2014" name="Nat. Commun.">
        <title>Klebsormidium flaccidum genome reveals primary factors for plant terrestrial adaptation.</title>
        <authorList>
            <person name="Hori K."/>
            <person name="Maruyama F."/>
            <person name="Fujisawa T."/>
            <person name="Togashi T."/>
            <person name="Yamamoto N."/>
            <person name="Seo M."/>
            <person name="Sato S."/>
            <person name="Yamada T."/>
            <person name="Mori H."/>
            <person name="Tajima N."/>
            <person name="Moriyama T."/>
            <person name="Ikeuchi M."/>
            <person name="Watanabe M."/>
            <person name="Wada H."/>
            <person name="Kobayashi K."/>
            <person name="Saito M."/>
            <person name="Masuda T."/>
            <person name="Sasaki-Sekimoto Y."/>
            <person name="Mashiguchi K."/>
            <person name="Awai K."/>
            <person name="Shimojima M."/>
            <person name="Masuda S."/>
            <person name="Iwai M."/>
            <person name="Nobusawa T."/>
            <person name="Narise T."/>
            <person name="Kondo S."/>
            <person name="Saito H."/>
            <person name="Sato R."/>
            <person name="Murakawa M."/>
            <person name="Ihara Y."/>
            <person name="Oshima-Yamada Y."/>
            <person name="Ohtaka K."/>
            <person name="Satoh M."/>
            <person name="Sonobe K."/>
            <person name="Ishii M."/>
            <person name="Ohtani R."/>
            <person name="Kanamori-Sato M."/>
            <person name="Honoki R."/>
            <person name="Miyazaki D."/>
            <person name="Mochizuki H."/>
            <person name="Umetsu J."/>
            <person name="Higashi K."/>
            <person name="Shibata D."/>
            <person name="Kamiya Y."/>
            <person name="Sato N."/>
            <person name="Nakamura Y."/>
            <person name="Tabata S."/>
            <person name="Ida S."/>
            <person name="Kurokawa K."/>
            <person name="Ohta H."/>
        </authorList>
    </citation>
    <scope>NUCLEOTIDE SEQUENCE [LARGE SCALE GENOMIC DNA]</scope>
    <source>
        <strain evidence="3 4">NIES-2285</strain>
    </source>
</reference>
<feature type="region of interest" description="Disordered" evidence="1">
    <location>
        <begin position="1"/>
        <end position="41"/>
    </location>
</feature>
<evidence type="ECO:0000259" key="2">
    <source>
        <dbReference type="PROSITE" id="PS51278"/>
    </source>
</evidence>
<feature type="domain" description="Glutamine amidotransferase type-2" evidence="2">
    <location>
        <begin position="1"/>
        <end position="242"/>
    </location>
</feature>
<dbReference type="InterPro" id="IPR044828">
    <property type="entry name" value="TSJT1-like"/>
</dbReference>
<dbReference type="SMART" id="SM01172">
    <property type="entry name" value="DUF3700"/>
    <property type="match status" value="1"/>
</dbReference>
<evidence type="ECO:0000313" key="3">
    <source>
        <dbReference type="EMBL" id="GAQ88597.1"/>
    </source>
</evidence>
<dbReference type="Proteomes" id="UP000054558">
    <property type="component" value="Unassembled WGS sequence"/>
</dbReference>
<protein>
    <recommendedName>
        <fullName evidence="2">Glutamine amidotransferase type-2 domain-containing protein</fullName>
    </recommendedName>
</protein>
<name>A0A1Y1IIW4_KLENI</name>
<evidence type="ECO:0000313" key="4">
    <source>
        <dbReference type="Proteomes" id="UP000054558"/>
    </source>
</evidence>
<dbReference type="STRING" id="105231.A0A1Y1IIW4"/>
<dbReference type="PROSITE" id="PS51278">
    <property type="entry name" value="GATASE_TYPE_2"/>
    <property type="match status" value="1"/>
</dbReference>
<dbReference type="SUPFAM" id="SSF56235">
    <property type="entry name" value="N-terminal nucleophile aminohydrolases (Ntn hydrolases)"/>
    <property type="match status" value="1"/>
</dbReference>
<dbReference type="OMA" id="ISERHLM"/>
<sequence>MFAVIDRATARPPPPMDVSDSCAPEMRHKGEDMPEEASGHPGLGYARELLTQRHMKNMRHELPPHMKSNVLELFVVGAAMAMDKKNPLVSYAEATSMDDDQKVLLVLYGKLENLGEIRELYDLLPPGEDPLDFSATSESAELLMAMYLRGFVDAYGDCSAQPATCLDALQGDWAMVLYDASMEYLLVARDPGARAPLCWGTASETGALLFASDIRLLKNECGPGAAAASEFPAGCFFESMETDEYGHVRSYVRRGKPMRAIGRVDSHGQLCGTMFRVASGDGIAGMSRNGSFGELAAQVAM</sequence>
<accession>A0A1Y1IIW4</accession>
<dbReference type="EMBL" id="DF237392">
    <property type="protein sequence ID" value="GAQ88597.1"/>
    <property type="molecule type" value="Genomic_DNA"/>
</dbReference>